<organism evidence="13 14">
    <name type="scientific">Glarea lozoyensis (strain ATCC 20868 / MF5171)</name>
    <dbReference type="NCBI Taxonomy" id="1116229"/>
    <lineage>
        <taxon>Eukaryota</taxon>
        <taxon>Fungi</taxon>
        <taxon>Dikarya</taxon>
        <taxon>Ascomycota</taxon>
        <taxon>Pezizomycotina</taxon>
        <taxon>Leotiomycetes</taxon>
        <taxon>Helotiales</taxon>
        <taxon>Helotiaceae</taxon>
        <taxon>Glarea</taxon>
    </lineage>
</organism>
<evidence type="ECO:0000256" key="10">
    <source>
        <dbReference type="PROSITE-ProRule" id="PRU00452"/>
    </source>
</evidence>
<dbReference type="UniPathway" id="UPA00886"/>
<feature type="region of interest" description="Disordered" evidence="11">
    <location>
        <begin position="102"/>
        <end position="122"/>
    </location>
</feature>
<dbReference type="eggNOG" id="KOG2979">
    <property type="taxonomic scope" value="Eukaryota"/>
</dbReference>
<dbReference type="GO" id="GO:0008270">
    <property type="term" value="F:zinc ion binding"/>
    <property type="evidence" value="ECO:0007669"/>
    <property type="project" value="UniProtKB-KW"/>
</dbReference>
<feature type="region of interest" description="Disordered" evidence="11">
    <location>
        <begin position="251"/>
        <end position="283"/>
    </location>
</feature>
<feature type="compositionally biased region" description="Basic and acidic residues" evidence="11">
    <location>
        <begin position="102"/>
        <end position="111"/>
    </location>
</feature>
<evidence type="ECO:0000256" key="1">
    <source>
        <dbReference type="ARBA" id="ARBA00004123"/>
    </source>
</evidence>
<protein>
    <recommendedName>
        <fullName evidence="12">SP-RING-type domain-containing protein</fullName>
    </recommendedName>
</protein>
<evidence type="ECO:0000259" key="12">
    <source>
        <dbReference type="PROSITE" id="PS51044"/>
    </source>
</evidence>
<dbReference type="Gene3D" id="3.30.40.10">
    <property type="entry name" value="Zinc/RING finger domain, C3HC4 (zinc finger)"/>
    <property type="match status" value="1"/>
</dbReference>
<evidence type="ECO:0000313" key="14">
    <source>
        <dbReference type="Proteomes" id="UP000016922"/>
    </source>
</evidence>
<evidence type="ECO:0000256" key="6">
    <source>
        <dbReference type="ARBA" id="ARBA00022771"/>
    </source>
</evidence>
<dbReference type="AlphaFoldDB" id="S3CG14"/>
<dbReference type="STRING" id="1116229.S3CG14"/>
<feature type="domain" description="SP-RING-type" evidence="12">
    <location>
        <begin position="282"/>
        <end position="377"/>
    </location>
</feature>
<dbReference type="GO" id="GO:0000724">
    <property type="term" value="P:double-strand break repair via homologous recombination"/>
    <property type="evidence" value="ECO:0007669"/>
    <property type="project" value="InterPro"/>
</dbReference>
<dbReference type="OMA" id="TWFSHLE"/>
<dbReference type="Pfam" id="PF11789">
    <property type="entry name" value="zf-Nse"/>
    <property type="match status" value="1"/>
</dbReference>
<dbReference type="InterPro" id="IPR026846">
    <property type="entry name" value="Nse2(Mms21)"/>
</dbReference>
<keyword evidence="7" id="KW-0833">Ubl conjugation pathway</keyword>
<feature type="compositionally biased region" description="Acidic residues" evidence="11">
    <location>
        <begin position="406"/>
        <end position="416"/>
    </location>
</feature>
<evidence type="ECO:0000256" key="7">
    <source>
        <dbReference type="ARBA" id="ARBA00022786"/>
    </source>
</evidence>
<dbReference type="GO" id="GO:0061665">
    <property type="term" value="F:SUMO ligase activity"/>
    <property type="evidence" value="ECO:0007669"/>
    <property type="project" value="TreeGrafter"/>
</dbReference>
<dbReference type="GO" id="GO:0016925">
    <property type="term" value="P:protein sumoylation"/>
    <property type="evidence" value="ECO:0007669"/>
    <property type="project" value="UniProtKB-UniPathway"/>
</dbReference>
<feature type="region of interest" description="Disordered" evidence="11">
    <location>
        <begin position="173"/>
        <end position="206"/>
    </location>
</feature>
<dbReference type="KEGG" id="glz:GLAREA_01384"/>
<keyword evidence="14" id="KW-1185">Reference proteome</keyword>
<accession>S3CG14</accession>
<keyword evidence="8" id="KW-0862">Zinc</keyword>
<name>S3CG14_GLAL2</name>
<dbReference type="PANTHER" id="PTHR21330:SF1">
    <property type="entry name" value="E3 SUMO-PROTEIN LIGASE NSE2"/>
    <property type="match status" value="1"/>
</dbReference>
<dbReference type="OrthoDB" id="26899at2759"/>
<reference evidence="13 14" key="1">
    <citation type="journal article" date="2013" name="BMC Genomics">
        <title>Genomics-driven discovery of the pneumocandin biosynthetic gene cluster in the fungus Glarea lozoyensis.</title>
        <authorList>
            <person name="Chen L."/>
            <person name="Yue Q."/>
            <person name="Zhang X."/>
            <person name="Xiang M."/>
            <person name="Wang C."/>
            <person name="Li S."/>
            <person name="Che Y."/>
            <person name="Ortiz-Lopez F.J."/>
            <person name="Bills G.F."/>
            <person name="Liu X."/>
            <person name="An Z."/>
        </authorList>
    </citation>
    <scope>NUCLEOTIDE SEQUENCE [LARGE SCALE GENOMIC DNA]</scope>
    <source>
        <strain evidence="14">ATCC 20868 / MF5171</strain>
    </source>
</reference>
<evidence type="ECO:0000256" key="3">
    <source>
        <dbReference type="ARBA" id="ARBA00008212"/>
    </source>
</evidence>
<comment type="similarity">
    <text evidence="3">Belongs to the NSE2 family.</text>
</comment>
<keyword evidence="4" id="KW-0808">Transferase</keyword>
<gene>
    <name evidence="13" type="ORF">GLAREA_01384</name>
</gene>
<dbReference type="InterPro" id="IPR013083">
    <property type="entry name" value="Znf_RING/FYVE/PHD"/>
</dbReference>
<feature type="region of interest" description="Disordered" evidence="11">
    <location>
        <begin position="1"/>
        <end position="44"/>
    </location>
</feature>
<dbReference type="PANTHER" id="PTHR21330">
    <property type="entry name" value="E3 SUMO-PROTEIN LIGASE NSE2"/>
    <property type="match status" value="1"/>
</dbReference>
<evidence type="ECO:0000256" key="2">
    <source>
        <dbReference type="ARBA" id="ARBA00004718"/>
    </source>
</evidence>
<dbReference type="PROSITE" id="PS51044">
    <property type="entry name" value="ZF_SP_RING"/>
    <property type="match status" value="1"/>
</dbReference>
<keyword evidence="5" id="KW-0479">Metal-binding</keyword>
<dbReference type="CDD" id="cd16651">
    <property type="entry name" value="SPL-RING_NSE2"/>
    <property type="match status" value="1"/>
</dbReference>
<evidence type="ECO:0000256" key="5">
    <source>
        <dbReference type="ARBA" id="ARBA00022723"/>
    </source>
</evidence>
<feature type="compositionally biased region" description="Acidic residues" evidence="11">
    <location>
        <begin position="112"/>
        <end position="122"/>
    </location>
</feature>
<dbReference type="GeneID" id="19460442"/>
<evidence type="ECO:0000256" key="8">
    <source>
        <dbReference type="ARBA" id="ARBA00022833"/>
    </source>
</evidence>
<evidence type="ECO:0000313" key="13">
    <source>
        <dbReference type="EMBL" id="EPE25472.1"/>
    </source>
</evidence>
<dbReference type="Proteomes" id="UP000016922">
    <property type="component" value="Unassembled WGS sequence"/>
</dbReference>
<dbReference type="InterPro" id="IPR004181">
    <property type="entry name" value="Znf_MIZ"/>
</dbReference>
<dbReference type="HOGENOM" id="CLU_028753_0_0_1"/>
<comment type="pathway">
    <text evidence="2">Protein modification; protein sumoylation.</text>
</comment>
<dbReference type="SUPFAM" id="SSF57850">
    <property type="entry name" value="RING/U-box"/>
    <property type="match status" value="1"/>
</dbReference>
<dbReference type="GO" id="GO:0005634">
    <property type="term" value="C:nucleus"/>
    <property type="evidence" value="ECO:0007669"/>
    <property type="project" value="UniProtKB-SubCell"/>
</dbReference>
<dbReference type="EMBL" id="KE145371">
    <property type="protein sequence ID" value="EPE25472.1"/>
    <property type="molecule type" value="Genomic_DNA"/>
</dbReference>
<dbReference type="RefSeq" id="XP_008086791.1">
    <property type="nucleotide sequence ID" value="XM_008088600.1"/>
</dbReference>
<feature type="region of interest" description="Disordered" evidence="11">
    <location>
        <begin position="375"/>
        <end position="451"/>
    </location>
</feature>
<evidence type="ECO:0000256" key="11">
    <source>
        <dbReference type="SAM" id="MobiDB-lite"/>
    </source>
</evidence>
<comment type="subcellular location">
    <subcellularLocation>
        <location evidence="1">Nucleus</location>
    </subcellularLocation>
</comment>
<dbReference type="GO" id="GO:0030915">
    <property type="term" value="C:Smc5-Smc6 complex"/>
    <property type="evidence" value="ECO:0007669"/>
    <property type="project" value="InterPro"/>
</dbReference>
<sequence length="451" mass="51535">MASRRHLVQRSRNTQEETDSPTRTPQRSSLSGAQRLNTELPPYEPLECALTPSAREQLERLKHSHDHGKYKKHIKSSILAVTEAATSSNDRLYERKAIALKKAEKREKEGREDEEPTQEEKEDADYLRILNRKVKTMTQETEQALRELIDYDDELAMFTNRLEVVIQALGNAPAPQHTGRRPRVNADGEGDSDDPEDQEPEEAVPVIAPSDIYKRALTEYEREYRSKSMRARYDINDYKNFKRVVHDAQHPEENAPPVPHANTWFPEENARPNGNGGGDESSDDEIEIASATANLKDLFTMQYFKEPWTSKTCGHTFERSAFLDYLQTSGTDWQEPPPSRRRVRKVKCPQTGCDQMLVPEDFSLDKVIMRQVKRAQEIEARGEDPDEDDDEDAAPRGTQSTRPQELESDDDDEEEDVPARVSRVKQERATSRAPMGGRGRPADDSDIEMDD</sequence>
<keyword evidence="9" id="KW-0539">Nucleus</keyword>
<evidence type="ECO:0000256" key="9">
    <source>
        <dbReference type="ARBA" id="ARBA00023242"/>
    </source>
</evidence>
<evidence type="ECO:0000256" key="4">
    <source>
        <dbReference type="ARBA" id="ARBA00022679"/>
    </source>
</evidence>
<proteinExistence type="inferred from homology"/>
<keyword evidence="6 10" id="KW-0863">Zinc-finger</keyword>
<feature type="compositionally biased region" description="Polar residues" evidence="11">
    <location>
        <begin position="21"/>
        <end position="37"/>
    </location>
</feature>
<feature type="compositionally biased region" description="Acidic residues" evidence="11">
    <location>
        <begin position="188"/>
        <end position="202"/>
    </location>
</feature>